<sequence length="160" mass="18447">MSNANENFIMLPTVDICFKELMKNENVRRGFIAALMGVPPEKIRRTVLKDGTLPPEYGTDKLGLLDVKVILDNGVQIDIEMQVAFFAHWDARVLFYLSRMISGQLGKGEAYGELKKLPDEVENEDILIRWMRFLGGKNREELERMAKTDMYIEEAYQDLN</sequence>
<dbReference type="InterPro" id="IPR010106">
    <property type="entry name" value="RpnA"/>
</dbReference>
<dbReference type="Proteomes" id="UP000886723">
    <property type="component" value="Unassembled WGS sequence"/>
</dbReference>
<proteinExistence type="predicted"/>
<comment type="caution">
    <text evidence="1">The sequence shown here is derived from an EMBL/GenBank/DDBJ whole genome shotgun (WGS) entry which is preliminary data.</text>
</comment>
<accession>A0A9D1NUV8</accession>
<dbReference type="AlphaFoldDB" id="A0A9D1NUV8"/>
<dbReference type="EMBL" id="DVON01000196">
    <property type="protein sequence ID" value="HIV13322.1"/>
    <property type="molecule type" value="Genomic_DNA"/>
</dbReference>
<dbReference type="NCBIfam" id="TIGR01784">
    <property type="entry name" value="T_den_put_tspse"/>
    <property type="match status" value="1"/>
</dbReference>
<gene>
    <name evidence="1" type="ORF">IAA63_09325</name>
</gene>
<reference evidence="1" key="2">
    <citation type="journal article" date="2021" name="PeerJ">
        <title>Extensive microbial diversity within the chicken gut microbiome revealed by metagenomics and culture.</title>
        <authorList>
            <person name="Gilroy R."/>
            <person name="Ravi A."/>
            <person name="Getino M."/>
            <person name="Pursley I."/>
            <person name="Horton D.L."/>
            <person name="Alikhan N.F."/>
            <person name="Baker D."/>
            <person name="Gharbi K."/>
            <person name="Hall N."/>
            <person name="Watson M."/>
            <person name="Adriaenssens E.M."/>
            <person name="Foster-Nyarko E."/>
            <person name="Jarju S."/>
            <person name="Secka A."/>
            <person name="Antonio M."/>
            <person name="Oren A."/>
            <person name="Chaudhuri R.R."/>
            <person name="La Ragione R."/>
            <person name="Hildebrand F."/>
            <person name="Pallen M.J."/>
        </authorList>
    </citation>
    <scope>NUCLEOTIDE SEQUENCE</scope>
    <source>
        <strain evidence="1">ChiBcec2-4451</strain>
    </source>
</reference>
<evidence type="ECO:0000313" key="1">
    <source>
        <dbReference type="EMBL" id="HIV13322.1"/>
    </source>
</evidence>
<name>A0A9D1NUV8_9FIRM</name>
<protein>
    <submittedName>
        <fullName evidence="1">Rpn family recombination-promoting nuclease/putative transposase</fullName>
    </submittedName>
</protein>
<evidence type="ECO:0000313" key="2">
    <source>
        <dbReference type="Proteomes" id="UP000886723"/>
    </source>
</evidence>
<dbReference type="Pfam" id="PF12784">
    <property type="entry name" value="PDDEXK_2"/>
    <property type="match status" value="1"/>
</dbReference>
<reference evidence="1" key="1">
    <citation type="submission" date="2020-10" db="EMBL/GenBank/DDBJ databases">
        <authorList>
            <person name="Gilroy R."/>
        </authorList>
    </citation>
    <scope>NUCLEOTIDE SEQUENCE</scope>
    <source>
        <strain evidence="1">ChiBcec2-4451</strain>
    </source>
</reference>
<organism evidence="1 2">
    <name type="scientific">Candidatus Pullilachnospira stercoravium</name>
    <dbReference type="NCBI Taxonomy" id="2840913"/>
    <lineage>
        <taxon>Bacteria</taxon>
        <taxon>Bacillati</taxon>
        <taxon>Bacillota</taxon>
        <taxon>Clostridia</taxon>
        <taxon>Lachnospirales</taxon>
        <taxon>Lachnospiraceae</taxon>
        <taxon>Lachnospiraceae incertae sedis</taxon>
        <taxon>Candidatus Pullilachnospira</taxon>
    </lineage>
</organism>